<keyword evidence="1" id="KW-0732">Signal</keyword>
<dbReference type="HAMAP" id="MF_00922">
    <property type="entry name" value="OM_assembly_BamD"/>
    <property type="match status" value="1"/>
</dbReference>
<evidence type="ECO:0000256" key="5">
    <source>
        <dbReference type="ARBA" id="ARBA00023288"/>
    </source>
</evidence>
<dbReference type="AlphaFoldDB" id="A0A1W1C5E5"/>
<dbReference type="Pfam" id="PF13525">
    <property type="entry name" value="YfiO"/>
    <property type="match status" value="1"/>
</dbReference>
<dbReference type="InterPro" id="IPR017689">
    <property type="entry name" value="BamD"/>
</dbReference>
<keyword evidence="4" id="KW-0998">Cell outer membrane</keyword>
<gene>
    <name evidence="7" type="ORF">MNB_SUP05-5-668</name>
</gene>
<dbReference type="EMBL" id="FPHJ01000031">
    <property type="protein sequence ID" value="SFV60989.1"/>
    <property type="molecule type" value="Genomic_DNA"/>
</dbReference>
<dbReference type="InterPro" id="IPR039565">
    <property type="entry name" value="BamD-like"/>
</dbReference>
<dbReference type="CDD" id="cd15830">
    <property type="entry name" value="BamD"/>
    <property type="match status" value="1"/>
</dbReference>
<keyword evidence="2" id="KW-0472">Membrane</keyword>
<dbReference type="InterPro" id="IPR011990">
    <property type="entry name" value="TPR-like_helical_dom_sf"/>
</dbReference>
<evidence type="ECO:0000313" key="7">
    <source>
        <dbReference type="EMBL" id="SFV60989.1"/>
    </source>
</evidence>
<keyword evidence="3" id="KW-0564">Palmitate</keyword>
<accession>A0A1W1C5E5</accession>
<organism evidence="7">
    <name type="scientific">hydrothermal vent metagenome</name>
    <dbReference type="NCBI Taxonomy" id="652676"/>
    <lineage>
        <taxon>unclassified sequences</taxon>
        <taxon>metagenomes</taxon>
        <taxon>ecological metagenomes</taxon>
    </lineage>
</organism>
<evidence type="ECO:0000256" key="4">
    <source>
        <dbReference type="ARBA" id="ARBA00023237"/>
    </source>
</evidence>
<dbReference type="PANTHER" id="PTHR37423">
    <property type="entry name" value="SOLUBLE LYTIC MUREIN TRANSGLYCOSYLASE-RELATED"/>
    <property type="match status" value="1"/>
</dbReference>
<name>A0A1W1C5E5_9ZZZZ</name>
<keyword evidence="5 7" id="KW-0449">Lipoprotein</keyword>
<evidence type="ECO:0000256" key="3">
    <source>
        <dbReference type="ARBA" id="ARBA00023139"/>
    </source>
</evidence>
<dbReference type="PANTHER" id="PTHR37423:SF1">
    <property type="entry name" value="OUTER MEMBRANE PROTEIN ASSEMBLY FACTOR BAMD"/>
    <property type="match status" value="1"/>
</dbReference>
<dbReference type="SUPFAM" id="SSF48452">
    <property type="entry name" value="TPR-like"/>
    <property type="match status" value="1"/>
</dbReference>
<evidence type="ECO:0000256" key="1">
    <source>
        <dbReference type="ARBA" id="ARBA00022729"/>
    </source>
</evidence>
<dbReference type="Gene3D" id="1.25.40.10">
    <property type="entry name" value="Tetratricopeptide repeat domain"/>
    <property type="match status" value="1"/>
</dbReference>
<protein>
    <submittedName>
        <fullName evidence="7">Probable component of the lipoprotein assembly complex (Forms a complex with YaeT, YfgL, and NlpB)</fullName>
    </submittedName>
</protein>
<evidence type="ECO:0000259" key="6">
    <source>
        <dbReference type="Pfam" id="PF13525"/>
    </source>
</evidence>
<sequence length="248" mass="29141">MKIFILIFILLNLNACFWNKDKKQIVINQTPKMLFKNAKEEIKSGSTEEGIKLLKSLQITYPNSKYNIQSKLEIAYALLKNEDYEEAHAELERFIKFYPNHKATAYAYYLRAVIYETKSKSILDEYVTDKAHRDIRSVSKAYRYYVALIKKYPNSKYSEEAKNKLIILRNVLARHELYVANFYTKQKAYIAAINRAKYIIENFPKTPSIPAALVLLERNYKAINATKLANDAKRVLIKNYPKYKPHFE</sequence>
<dbReference type="GO" id="GO:1990063">
    <property type="term" value="C:Bam protein complex"/>
    <property type="evidence" value="ECO:0007669"/>
    <property type="project" value="TreeGrafter"/>
</dbReference>
<evidence type="ECO:0000256" key="2">
    <source>
        <dbReference type="ARBA" id="ARBA00023136"/>
    </source>
</evidence>
<feature type="domain" description="Outer membrane lipoprotein BamD-like" evidence="6">
    <location>
        <begin position="29"/>
        <end position="233"/>
    </location>
</feature>
<reference evidence="7" key="1">
    <citation type="submission" date="2016-10" db="EMBL/GenBank/DDBJ databases">
        <authorList>
            <person name="de Groot N.N."/>
        </authorList>
    </citation>
    <scope>NUCLEOTIDE SEQUENCE</scope>
</reference>
<dbReference type="GO" id="GO:0051205">
    <property type="term" value="P:protein insertion into membrane"/>
    <property type="evidence" value="ECO:0007669"/>
    <property type="project" value="TreeGrafter"/>
</dbReference>
<proteinExistence type="inferred from homology"/>
<dbReference type="NCBIfam" id="TIGR03302">
    <property type="entry name" value="OM_YfiO"/>
    <property type="match status" value="1"/>
</dbReference>